<proteinExistence type="evidence at transcript level"/>
<dbReference type="GO" id="GO:0008270">
    <property type="term" value="F:zinc ion binding"/>
    <property type="evidence" value="ECO:0007669"/>
    <property type="project" value="UniProtKB-UniRule"/>
</dbReference>
<dbReference type="GO" id="GO:0006508">
    <property type="term" value="P:proteolysis"/>
    <property type="evidence" value="ECO:0007669"/>
    <property type="project" value="UniProtKB-KW"/>
</dbReference>
<gene>
    <name evidence="12" type="primary">SlHCE</name>
</gene>
<evidence type="ECO:0000256" key="3">
    <source>
        <dbReference type="ARBA" id="ARBA00022729"/>
    </source>
</evidence>
<accession>E2RWM8</accession>
<keyword evidence="2 9" id="KW-0479">Metal-binding</keyword>
<dbReference type="PROSITE" id="PS51864">
    <property type="entry name" value="ASTACIN"/>
    <property type="match status" value="1"/>
</dbReference>
<evidence type="ECO:0000256" key="2">
    <source>
        <dbReference type="ARBA" id="ARBA00022723"/>
    </source>
</evidence>
<dbReference type="InterPro" id="IPR006026">
    <property type="entry name" value="Peptidase_Metallo"/>
</dbReference>
<keyword evidence="4 9" id="KW-0378">Hydrolase</keyword>
<feature type="binding site" evidence="9">
    <location>
        <position position="173"/>
    </location>
    <ligand>
        <name>Zn(2+)</name>
        <dbReference type="ChEBI" id="CHEBI:29105"/>
        <note>catalytic</note>
    </ligand>
</feature>
<feature type="signal peptide" evidence="10">
    <location>
        <begin position="1"/>
        <end position="20"/>
    </location>
</feature>
<organism evidence="12">
    <name type="scientific">Spirinchus lanceolatus</name>
    <dbReference type="NCBI Taxonomy" id="136040"/>
    <lineage>
        <taxon>Eukaryota</taxon>
        <taxon>Metazoa</taxon>
        <taxon>Chordata</taxon>
        <taxon>Craniata</taxon>
        <taxon>Vertebrata</taxon>
        <taxon>Euteleostomi</taxon>
        <taxon>Actinopterygii</taxon>
        <taxon>Neopterygii</taxon>
        <taxon>Teleostei</taxon>
        <taxon>Stomiati</taxon>
        <taxon>Osmeriformes</taxon>
        <taxon>Osmeridae</taxon>
        <taxon>Spirinchus</taxon>
    </lineage>
</organism>
<evidence type="ECO:0000256" key="6">
    <source>
        <dbReference type="ARBA" id="ARBA00023049"/>
    </source>
</evidence>
<dbReference type="InterPro" id="IPR001506">
    <property type="entry name" value="Peptidase_M12A"/>
</dbReference>
<feature type="domain" description="Peptidase M12A" evidence="11">
    <location>
        <begin position="69"/>
        <end position="269"/>
    </location>
</feature>
<dbReference type="PRINTS" id="PR00480">
    <property type="entry name" value="ASTACIN"/>
</dbReference>
<dbReference type="EC" id="3.4.24.-" evidence="10"/>
<dbReference type="GO" id="GO:0004222">
    <property type="term" value="F:metalloendopeptidase activity"/>
    <property type="evidence" value="ECO:0007669"/>
    <property type="project" value="UniProtKB-UniRule"/>
</dbReference>
<dbReference type="SMART" id="SM00235">
    <property type="entry name" value="ZnMc"/>
    <property type="match status" value="1"/>
</dbReference>
<dbReference type="InterPro" id="IPR024079">
    <property type="entry name" value="MetalloPept_cat_dom_sf"/>
</dbReference>
<keyword evidence="1 9" id="KW-0645">Protease</keyword>
<evidence type="ECO:0000256" key="9">
    <source>
        <dbReference type="PROSITE-ProRule" id="PRU01211"/>
    </source>
</evidence>
<protein>
    <recommendedName>
        <fullName evidence="10">Metalloendopeptidase</fullName>
        <ecNumber evidence="10">3.4.24.-</ecNumber>
    </recommendedName>
</protein>
<dbReference type="EMBL" id="AB549216">
    <property type="protein sequence ID" value="BAJ23938.1"/>
    <property type="molecule type" value="mRNA"/>
</dbReference>
<evidence type="ECO:0000256" key="10">
    <source>
        <dbReference type="RuleBase" id="RU361183"/>
    </source>
</evidence>
<keyword evidence="7" id="KW-0865">Zymogen</keyword>
<evidence type="ECO:0000259" key="11">
    <source>
        <dbReference type="PROSITE" id="PS51864"/>
    </source>
</evidence>
<evidence type="ECO:0000256" key="4">
    <source>
        <dbReference type="ARBA" id="ARBA00022801"/>
    </source>
</evidence>
<feature type="binding site" evidence="9">
    <location>
        <position position="179"/>
    </location>
    <ligand>
        <name>Zn(2+)</name>
        <dbReference type="ChEBI" id="CHEBI:29105"/>
        <note>catalytic</note>
    </ligand>
</feature>
<dbReference type="PANTHER" id="PTHR10127">
    <property type="entry name" value="DISCOIDIN, CUB, EGF, LAMININ , AND ZINC METALLOPROTEASE DOMAIN CONTAINING"/>
    <property type="match status" value="1"/>
</dbReference>
<dbReference type="SUPFAM" id="SSF55486">
    <property type="entry name" value="Metalloproteases ('zincins'), catalytic domain"/>
    <property type="match status" value="1"/>
</dbReference>
<feature type="active site" evidence="9">
    <location>
        <position position="170"/>
    </location>
</feature>
<evidence type="ECO:0000256" key="7">
    <source>
        <dbReference type="ARBA" id="ARBA00023145"/>
    </source>
</evidence>
<dbReference type="Gene3D" id="3.40.390.10">
    <property type="entry name" value="Collagenase (Catalytic Domain)"/>
    <property type="match status" value="1"/>
</dbReference>
<evidence type="ECO:0000256" key="1">
    <source>
        <dbReference type="ARBA" id="ARBA00022670"/>
    </source>
</evidence>
<dbReference type="Pfam" id="PF01400">
    <property type="entry name" value="Astacin"/>
    <property type="match status" value="1"/>
</dbReference>
<sequence length="269" mass="30026">MEISTSLSLLMLLLLGLSQAHPIHKDGGDTDGEDTDGHLRKFTGGILRTNNKSSELLLEGDLVAPKNRNAMRCYQGDSCKWKKSSNGKVMIAYTIGSEYSAREKKMIETALNSFASVSCLRFVPRTSETDYIYIVSQDGCFSDLGKQRGGPQVLSINKAGCMENKIIQHETLHALGFQHEHTRSDRDQYVKINFGNINPALHYNFVKTNTNNLGTPYDYSSIMQYTKDAFALNANIDTIEPIPNRNVAIGLSTTFSNIDIKRINLLYKC</sequence>
<dbReference type="FunFam" id="3.40.390.10:FF:000040">
    <property type="entry name" value="Metalloendopeptidase"/>
    <property type="match status" value="1"/>
</dbReference>
<keyword evidence="3 10" id="KW-0732">Signal</keyword>
<feature type="binding site" evidence="9">
    <location>
        <position position="169"/>
    </location>
    <ligand>
        <name>Zn(2+)</name>
        <dbReference type="ChEBI" id="CHEBI:29105"/>
        <note>catalytic</note>
    </ligand>
</feature>
<keyword evidence="5 9" id="KW-0862">Zinc</keyword>
<keyword evidence="8" id="KW-1015">Disulfide bond</keyword>
<comment type="caution">
    <text evidence="9">Lacks conserved residue(s) required for the propagation of feature annotation.</text>
</comment>
<feature type="chain" id="PRO_5005127758" description="Metalloendopeptidase" evidence="10">
    <location>
        <begin position="21"/>
        <end position="269"/>
    </location>
</feature>
<comment type="cofactor">
    <cofactor evidence="9 10">
        <name>Zn(2+)</name>
        <dbReference type="ChEBI" id="CHEBI:29105"/>
    </cofactor>
    <text evidence="9 10">Binds 1 zinc ion per subunit.</text>
</comment>
<name>E2RWM8_9TELE</name>
<dbReference type="MEROPS" id="M12.007"/>
<keyword evidence="6 9" id="KW-0482">Metalloprotease</keyword>
<evidence type="ECO:0000313" key="12">
    <source>
        <dbReference type="EMBL" id="BAJ23938.1"/>
    </source>
</evidence>
<reference evidence="12" key="1">
    <citation type="submission" date="2010-03" db="EMBL/GenBank/DDBJ databases">
        <title>Exon-intron structure of hatching enzyme genes, with special reference to the phylogenetic position of basal euteleostean fishes.</title>
        <authorList>
            <person name="Kawaguchi M."/>
            <person name="Lavoue S."/>
            <person name="Hiroi J."/>
            <person name="Hayano H."/>
            <person name="Iuchi I."/>
            <person name="Yasumasu S."/>
            <person name="Nishida M."/>
        </authorList>
    </citation>
    <scope>NUCLEOTIDE SEQUENCE</scope>
</reference>
<evidence type="ECO:0000256" key="5">
    <source>
        <dbReference type="ARBA" id="ARBA00022833"/>
    </source>
</evidence>
<dbReference type="PANTHER" id="PTHR10127:SF839">
    <property type="entry name" value="HATCHING ENZYME 1.2-RELATED"/>
    <property type="match status" value="1"/>
</dbReference>
<evidence type="ECO:0000256" key="8">
    <source>
        <dbReference type="ARBA" id="ARBA00023157"/>
    </source>
</evidence>
<dbReference type="AlphaFoldDB" id="E2RWM8"/>